<feature type="compositionally biased region" description="Low complexity" evidence="1">
    <location>
        <begin position="682"/>
        <end position="691"/>
    </location>
</feature>
<feature type="compositionally biased region" description="Low complexity" evidence="1">
    <location>
        <begin position="653"/>
        <end position="669"/>
    </location>
</feature>
<reference evidence="3" key="1">
    <citation type="journal article" date="2012" name="Proc. Natl. Acad. Sci. U.S.A.">
        <title>Genome sequence of the button mushroom Agaricus bisporus reveals mechanisms governing adaptation to a humic-rich ecological niche.</title>
        <authorList>
            <person name="Morin E."/>
            <person name="Kohler A."/>
            <person name="Baker A.R."/>
            <person name="Foulongne-Oriol M."/>
            <person name="Lombard V."/>
            <person name="Nagy L.G."/>
            <person name="Ohm R.A."/>
            <person name="Patyshakuliyeva A."/>
            <person name="Brun A."/>
            <person name="Aerts A.L."/>
            <person name="Bailey A.M."/>
            <person name="Billette C."/>
            <person name="Coutinho P.M."/>
            <person name="Deakin G."/>
            <person name="Doddapaneni H."/>
            <person name="Floudas D."/>
            <person name="Grimwood J."/>
            <person name="Hilden K."/>
            <person name="Kuees U."/>
            <person name="LaButti K.M."/>
            <person name="Lapidus A."/>
            <person name="Lindquist E.A."/>
            <person name="Lucas S.M."/>
            <person name="Murat C."/>
            <person name="Riley R.W."/>
            <person name="Salamov A.A."/>
            <person name="Schmutz J."/>
            <person name="Subramanian V."/>
            <person name="Woesten H.A.B."/>
            <person name="Xu J."/>
            <person name="Eastwood D.C."/>
            <person name="Foster G.D."/>
            <person name="Sonnenberg A.S."/>
            <person name="Cullen D."/>
            <person name="de Vries R.P."/>
            <person name="Lundell T."/>
            <person name="Hibbett D.S."/>
            <person name="Henrissat B."/>
            <person name="Burton K.S."/>
            <person name="Kerrigan R.W."/>
            <person name="Challen M.P."/>
            <person name="Grigoriev I.V."/>
            <person name="Martin F."/>
        </authorList>
    </citation>
    <scope>NUCLEOTIDE SEQUENCE [LARGE SCALE GENOMIC DNA]</scope>
    <source>
        <strain evidence="3">JB137-S8 / ATCC MYA-4627 / FGSC 10392</strain>
    </source>
</reference>
<gene>
    <name evidence="2" type="ORF">AGABI1DRAFT_129263</name>
</gene>
<dbReference type="HOGENOM" id="CLU_017232_0_0_1"/>
<dbReference type="KEGG" id="abp:AGABI1DRAFT129263"/>
<feature type="region of interest" description="Disordered" evidence="1">
    <location>
        <begin position="615"/>
        <end position="693"/>
    </location>
</feature>
<feature type="compositionally biased region" description="Basic and acidic residues" evidence="1">
    <location>
        <begin position="628"/>
        <end position="652"/>
    </location>
</feature>
<evidence type="ECO:0000256" key="1">
    <source>
        <dbReference type="SAM" id="MobiDB-lite"/>
    </source>
</evidence>
<organism evidence="2 3">
    <name type="scientific">Agaricus bisporus var. burnettii (strain JB137-S8 / ATCC MYA-4627 / FGSC 10392)</name>
    <name type="common">White button mushroom</name>
    <dbReference type="NCBI Taxonomy" id="597362"/>
    <lineage>
        <taxon>Eukaryota</taxon>
        <taxon>Fungi</taxon>
        <taxon>Dikarya</taxon>
        <taxon>Basidiomycota</taxon>
        <taxon>Agaricomycotina</taxon>
        <taxon>Agaricomycetes</taxon>
        <taxon>Agaricomycetidae</taxon>
        <taxon>Agaricales</taxon>
        <taxon>Agaricineae</taxon>
        <taxon>Agaricaceae</taxon>
        <taxon>Agaricus</taxon>
    </lineage>
</organism>
<accession>K5X710</accession>
<dbReference type="OrthoDB" id="3100372at2759"/>
<proteinExistence type="predicted"/>
<dbReference type="OMA" id="DMFRICA"/>
<dbReference type="EMBL" id="JH971391">
    <property type="protein sequence ID" value="EKM78998.1"/>
    <property type="molecule type" value="Genomic_DNA"/>
</dbReference>
<dbReference type="InParanoid" id="K5X710"/>
<dbReference type="AlphaFoldDB" id="K5X710"/>
<evidence type="ECO:0000313" key="3">
    <source>
        <dbReference type="Proteomes" id="UP000008493"/>
    </source>
</evidence>
<feature type="compositionally biased region" description="Pro residues" evidence="1">
    <location>
        <begin position="670"/>
        <end position="681"/>
    </location>
</feature>
<evidence type="ECO:0000313" key="2">
    <source>
        <dbReference type="EMBL" id="EKM78998.1"/>
    </source>
</evidence>
<dbReference type="RefSeq" id="XP_007330754.1">
    <property type="nucleotide sequence ID" value="XM_007330692.1"/>
</dbReference>
<sequence>MTMHPELKHALDANLSALEVIRLFTKHHSGISEERVELVVQGELEPSDRSFWDTWQPLGRFTSHPGSRSSVSRACLSIHSDLTREIISWLCDSGRRSNVYLIQEAQIQTDFAHEIWRANAFASICYDAHRFGLPLRGTLDFPPDMFRICAALATHYPPFRRILTKILFDNTEIRNMPKRTQFKKLIYEPWKSLQISHPHYVATPPVIVLRCDDPAFWDEELLRSIYEFASPRQALPLLWIISFNPEFELPIQDLFDFFECPRLTRLPVCYNDASADTELCLNHRFSILRQKHMEIFTEHEVWPSEEQMSQLITIFSGSFDSIDVVIEFIDWEGDGGPKAHLETFIDWEGDGGPKAHLETFLAYMVDSPSPSGEQPYCALDHFYTQALYAIPPDLLSVVKRVLSICYCKGRLHNMTSFLLACLLSVGQDTVLGVLRRLCRWAVILHREDGVDWYDPCPFFRGFLEDAKRSTCFNISKFEMGFLTYEVSLRILCHYPNPCESLKPVGRFAPKAQGSDIKKYMDIALWTFYYVSATGSHPEWTLLRRFDFRFLAHSQGNLNWNILIVFAKELYAWDKKHSNHSPNIVRAKPAGRLDRQLIEKCEGLAEPLDLEEKWGVVAAPSNGSQTTPERTRNSEDDDHKPEPETVNEAEHESVSFSSLLSTVSTFSSSSSPPPPPSSPSSPNPGSGLLPVPENYLQPLNSHIPVFHRPTKSSLSRPNNRPRLPKWCRMRLTSSTNSLSLLLRCRHEVQGIQDVLERLVVDDRLRKPLFILKNGLNNAQLQN</sequence>
<dbReference type="GeneID" id="18826965"/>
<dbReference type="Proteomes" id="UP000008493">
    <property type="component" value="Unassembled WGS sequence"/>
</dbReference>
<keyword evidence="3" id="KW-1185">Reference proteome</keyword>
<protein>
    <submittedName>
        <fullName evidence="2">Uncharacterized protein</fullName>
    </submittedName>
</protein>
<name>K5X710_AGABU</name>